<gene>
    <name evidence="2" type="ORF">FEF34_22185</name>
</gene>
<evidence type="ECO:0000256" key="1">
    <source>
        <dbReference type="SAM" id="Phobius"/>
    </source>
</evidence>
<dbReference type="RefSeq" id="WP_138054709.1">
    <property type="nucleotide sequence ID" value="NZ_VAWE01000001.1"/>
</dbReference>
<dbReference type="Proteomes" id="UP000305921">
    <property type="component" value="Unassembled WGS sequence"/>
</dbReference>
<feature type="transmembrane region" description="Helical" evidence="1">
    <location>
        <begin position="156"/>
        <end position="174"/>
    </location>
</feature>
<feature type="transmembrane region" description="Helical" evidence="1">
    <location>
        <begin position="38"/>
        <end position="56"/>
    </location>
</feature>
<dbReference type="AlphaFoldDB" id="A0A5R9E5V7"/>
<keyword evidence="1" id="KW-1133">Transmembrane helix</keyword>
<dbReference type="PROSITE" id="PS51257">
    <property type="entry name" value="PROKAR_LIPOPROTEIN"/>
    <property type="match status" value="1"/>
</dbReference>
<accession>A0A5R9E5V7</accession>
<comment type="caution">
    <text evidence="2">The sequence shown here is derived from an EMBL/GenBank/DDBJ whole genome shotgun (WGS) entry which is preliminary data.</text>
</comment>
<dbReference type="EMBL" id="VAWE01000001">
    <property type="protein sequence ID" value="TLQ45368.1"/>
    <property type="molecule type" value="Genomic_DNA"/>
</dbReference>
<keyword evidence="3" id="KW-1185">Reference proteome</keyword>
<organism evidence="2 3">
    <name type="scientific">Streptomyces marianii</name>
    <dbReference type="NCBI Taxonomy" id="1817406"/>
    <lineage>
        <taxon>Bacteria</taxon>
        <taxon>Bacillati</taxon>
        <taxon>Actinomycetota</taxon>
        <taxon>Actinomycetes</taxon>
        <taxon>Kitasatosporales</taxon>
        <taxon>Streptomycetaceae</taxon>
        <taxon>Streptomyces</taxon>
    </lineage>
</organism>
<keyword evidence="1" id="KW-0812">Transmembrane</keyword>
<keyword evidence="1" id="KW-0472">Membrane</keyword>
<sequence length="175" mass="19248">MSENVVRRPFFTWLSTVMGVAFYACAMGAAVFMRDDGYAPPLVVATFVVFLWMTGWHSAIRFTDSHLIVTNIVVTSTVAWSGVARITADDGLCIRLRDERELGSIAFGGSLIGAFTGYPTYEKALRILCKAHKKARRGGKWDGTVQLRRSVRWRQLCAAAALIYGPLLIVLAVSG</sequence>
<reference evidence="2 3" key="1">
    <citation type="submission" date="2019-05" db="EMBL/GenBank/DDBJ databases">
        <title>Streptomyces marianii sp. nov., a novel marine actinomycete from southern coast of India.</title>
        <authorList>
            <person name="Iniyan A.M."/>
            <person name="Wink J."/>
            <person name="Ramprasad E."/>
            <person name="Ramana C.V."/>
            <person name="Bunk B."/>
            <person name="Sproer C."/>
            <person name="Joseph F.-J.R.S."/>
            <person name="Vincent S.G.P."/>
        </authorList>
    </citation>
    <scope>NUCLEOTIDE SEQUENCE [LARGE SCALE GENOMIC DNA]</scope>
    <source>
        <strain evidence="2 3">ICN19</strain>
    </source>
</reference>
<proteinExistence type="predicted"/>
<protein>
    <recommendedName>
        <fullName evidence="4">PH domain-containing protein</fullName>
    </recommendedName>
</protein>
<name>A0A5R9E5V7_9ACTN</name>
<dbReference type="OrthoDB" id="4223490at2"/>
<feature type="transmembrane region" description="Helical" evidence="1">
    <location>
        <begin position="12"/>
        <end position="32"/>
    </location>
</feature>
<evidence type="ECO:0000313" key="3">
    <source>
        <dbReference type="Proteomes" id="UP000305921"/>
    </source>
</evidence>
<evidence type="ECO:0000313" key="2">
    <source>
        <dbReference type="EMBL" id="TLQ45368.1"/>
    </source>
</evidence>
<evidence type="ECO:0008006" key="4">
    <source>
        <dbReference type="Google" id="ProtNLM"/>
    </source>
</evidence>